<organism evidence="1 2">
    <name type="scientific">Bauhinia variegata</name>
    <name type="common">Purple orchid tree</name>
    <name type="synonym">Phanera variegata</name>
    <dbReference type="NCBI Taxonomy" id="167791"/>
    <lineage>
        <taxon>Eukaryota</taxon>
        <taxon>Viridiplantae</taxon>
        <taxon>Streptophyta</taxon>
        <taxon>Embryophyta</taxon>
        <taxon>Tracheophyta</taxon>
        <taxon>Spermatophyta</taxon>
        <taxon>Magnoliopsida</taxon>
        <taxon>eudicotyledons</taxon>
        <taxon>Gunneridae</taxon>
        <taxon>Pentapetalae</taxon>
        <taxon>rosids</taxon>
        <taxon>fabids</taxon>
        <taxon>Fabales</taxon>
        <taxon>Fabaceae</taxon>
        <taxon>Cercidoideae</taxon>
        <taxon>Cercideae</taxon>
        <taxon>Bauhiniinae</taxon>
        <taxon>Bauhinia</taxon>
    </lineage>
</organism>
<gene>
    <name evidence="1" type="ORF">L6164_005981</name>
</gene>
<accession>A0ACB9PSY5</accession>
<protein>
    <submittedName>
        <fullName evidence="1">Uncharacterized protein</fullName>
    </submittedName>
</protein>
<dbReference type="Proteomes" id="UP000828941">
    <property type="component" value="Chromosome 3"/>
</dbReference>
<sequence>MSIPLQSKFHSNWVLNDLSKSGLIYEDRSITWSSLVSGYCRCGNVVEAFDLFRRMRLERQKPSQLTLGSILRVCSALGLIQSGEQIHGYVVKTGFESNVFVVTVLVDMYAKCKCISEAEYLFKILSIKDNHILWTAMVTGYTQNACKRYED</sequence>
<dbReference type="EMBL" id="CM039428">
    <property type="protein sequence ID" value="KAI4351638.1"/>
    <property type="molecule type" value="Genomic_DNA"/>
</dbReference>
<evidence type="ECO:0000313" key="1">
    <source>
        <dbReference type="EMBL" id="KAI4351638.1"/>
    </source>
</evidence>
<reference evidence="1 2" key="1">
    <citation type="journal article" date="2022" name="DNA Res.">
        <title>Chromosomal-level genome assembly of the orchid tree Bauhinia variegata (Leguminosae; Cercidoideae) supports the allotetraploid origin hypothesis of Bauhinia.</title>
        <authorList>
            <person name="Zhong Y."/>
            <person name="Chen Y."/>
            <person name="Zheng D."/>
            <person name="Pang J."/>
            <person name="Liu Y."/>
            <person name="Luo S."/>
            <person name="Meng S."/>
            <person name="Qian L."/>
            <person name="Wei D."/>
            <person name="Dai S."/>
            <person name="Zhou R."/>
        </authorList>
    </citation>
    <scope>NUCLEOTIDE SEQUENCE [LARGE SCALE GENOMIC DNA]</scope>
    <source>
        <strain evidence="1">BV-YZ2020</strain>
    </source>
</reference>
<proteinExistence type="predicted"/>
<comment type="caution">
    <text evidence="1">The sequence shown here is derived from an EMBL/GenBank/DDBJ whole genome shotgun (WGS) entry which is preliminary data.</text>
</comment>
<evidence type="ECO:0000313" key="2">
    <source>
        <dbReference type="Proteomes" id="UP000828941"/>
    </source>
</evidence>
<name>A0ACB9PSY5_BAUVA</name>
<keyword evidence="2" id="KW-1185">Reference proteome</keyword>